<keyword evidence="5" id="KW-0175">Coiled coil</keyword>
<evidence type="ECO:0000313" key="9">
    <source>
        <dbReference type="Proteomes" id="UP001501470"/>
    </source>
</evidence>
<dbReference type="PANTHER" id="PTHR47053">
    <property type="entry name" value="MUREIN DD-ENDOPEPTIDASE MEPH-RELATED"/>
    <property type="match status" value="1"/>
</dbReference>
<name>A0ABN2BYR2_9ACTN</name>
<feature type="compositionally biased region" description="Low complexity" evidence="6">
    <location>
        <begin position="478"/>
        <end position="488"/>
    </location>
</feature>
<evidence type="ECO:0000256" key="3">
    <source>
        <dbReference type="ARBA" id="ARBA00022801"/>
    </source>
</evidence>
<evidence type="ECO:0000313" key="8">
    <source>
        <dbReference type="EMBL" id="GAA1549320.1"/>
    </source>
</evidence>
<reference evidence="8 9" key="1">
    <citation type="journal article" date="2019" name="Int. J. Syst. Evol. Microbiol.">
        <title>The Global Catalogue of Microorganisms (GCM) 10K type strain sequencing project: providing services to taxonomists for standard genome sequencing and annotation.</title>
        <authorList>
            <consortium name="The Broad Institute Genomics Platform"/>
            <consortium name="The Broad Institute Genome Sequencing Center for Infectious Disease"/>
            <person name="Wu L."/>
            <person name="Ma J."/>
        </authorList>
    </citation>
    <scope>NUCLEOTIDE SEQUENCE [LARGE SCALE GENOMIC DNA]</scope>
    <source>
        <strain evidence="8 9">JCM 15933</strain>
    </source>
</reference>
<dbReference type="PROSITE" id="PS51935">
    <property type="entry name" value="NLPC_P60"/>
    <property type="match status" value="1"/>
</dbReference>
<comment type="similarity">
    <text evidence="1">Belongs to the peptidase C40 family.</text>
</comment>
<comment type="caution">
    <text evidence="8">The sequence shown here is derived from an EMBL/GenBank/DDBJ whole genome shotgun (WGS) entry which is preliminary data.</text>
</comment>
<gene>
    <name evidence="8" type="ORF">GCM10009827_082130</name>
</gene>
<feature type="region of interest" description="Disordered" evidence="6">
    <location>
        <begin position="424"/>
        <end position="540"/>
    </location>
</feature>
<dbReference type="Proteomes" id="UP001501470">
    <property type="component" value="Unassembled WGS sequence"/>
</dbReference>
<evidence type="ECO:0000256" key="6">
    <source>
        <dbReference type="SAM" id="MobiDB-lite"/>
    </source>
</evidence>
<keyword evidence="3" id="KW-0378">Hydrolase</keyword>
<evidence type="ECO:0000256" key="2">
    <source>
        <dbReference type="ARBA" id="ARBA00022670"/>
    </source>
</evidence>
<feature type="compositionally biased region" description="Low complexity" evidence="6">
    <location>
        <begin position="89"/>
        <end position="107"/>
    </location>
</feature>
<dbReference type="Pfam" id="PF00877">
    <property type="entry name" value="NLPC_P60"/>
    <property type="match status" value="1"/>
</dbReference>
<sequence>MDGLVLRAASYPGDEWVPPAQAEESAQVAAMIPRQRGKHSTGRRGRMFVATIVCTLLCSLVPRPAYADPGGAIPDTGSRPIAAGTLLMPGQTGTGTSVPVGGSTTTQRGPLATQLATLEVAVSTLGQKRLQAQIDLETAQAAAADAQDKLRLATDQVTELRSRADSAAAEAYKRATGLGPLDGYAHNLHQFGLLAPGLGQQPGSQEDARGLLRAEQEEAAAKLQYELAQSTYLAAQGTFVPLDSDFRIKDAEFQKLKADNEAAVLRIAAEDAAAEQVLGTVDNVPVDGMVANPKAIQALNYALGKIGSWYVWGDEGPSTFDCSGLAYWSYGQVGVRVPRVANDMYHGTHAIQATKRTLGDQLLPGDLVFFASDSSDWRSIYHMGIYVGGGKMVHAPTTGDKVKIGQVKWSRFFGATRIFDAVRAPNATPTTTAPSSTPPSSTPPSSTPPSSTPPSSTPPTSTPPTSTPPSSAPPSSAPPSSAAPTTTTAPPPAPEPTADETSKAPSTPASSTAAPSKSALKPSAAGASTTAQTTASASGN</sequence>
<dbReference type="InterPro" id="IPR051202">
    <property type="entry name" value="Peptidase_C40"/>
</dbReference>
<keyword evidence="2" id="KW-0645">Protease</keyword>
<organism evidence="8 9">
    <name type="scientific">Dactylosporangium maewongense</name>
    <dbReference type="NCBI Taxonomy" id="634393"/>
    <lineage>
        <taxon>Bacteria</taxon>
        <taxon>Bacillati</taxon>
        <taxon>Actinomycetota</taxon>
        <taxon>Actinomycetes</taxon>
        <taxon>Micromonosporales</taxon>
        <taxon>Micromonosporaceae</taxon>
        <taxon>Dactylosporangium</taxon>
    </lineage>
</organism>
<evidence type="ECO:0000256" key="5">
    <source>
        <dbReference type="SAM" id="Coils"/>
    </source>
</evidence>
<accession>A0ABN2BYR2</accession>
<feature type="coiled-coil region" evidence="5">
    <location>
        <begin position="129"/>
        <end position="170"/>
    </location>
</feature>
<dbReference type="Gene3D" id="3.90.1720.10">
    <property type="entry name" value="endopeptidase domain like (from Nostoc punctiforme)"/>
    <property type="match status" value="1"/>
</dbReference>
<feature type="domain" description="NlpC/P60" evidence="7">
    <location>
        <begin position="292"/>
        <end position="425"/>
    </location>
</feature>
<dbReference type="EMBL" id="BAAAQD010000021">
    <property type="protein sequence ID" value="GAA1549320.1"/>
    <property type="molecule type" value="Genomic_DNA"/>
</dbReference>
<dbReference type="SUPFAM" id="SSF54001">
    <property type="entry name" value="Cysteine proteinases"/>
    <property type="match status" value="1"/>
</dbReference>
<feature type="region of interest" description="Disordered" evidence="6">
    <location>
        <begin position="77"/>
        <end position="107"/>
    </location>
</feature>
<evidence type="ECO:0000256" key="1">
    <source>
        <dbReference type="ARBA" id="ARBA00007074"/>
    </source>
</evidence>
<evidence type="ECO:0000256" key="4">
    <source>
        <dbReference type="ARBA" id="ARBA00022807"/>
    </source>
</evidence>
<keyword evidence="9" id="KW-1185">Reference proteome</keyword>
<dbReference type="InterPro" id="IPR000064">
    <property type="entry name" value="NLP_P60_dom"/>
</dbReference>
<proteinExistence type="inferred from homology"/>
<protein>
    <recommendedName>
        <fullName evidence="7">NlpC/P60 domain-containing protein</fullName>
    </recommendedName>
</protein>
<evidence type="ECO:0000259" key="7">
    <source>
        <dbReference type="PROSITE" id="PS51935"/>
    </source>
</evidence>
<feature type="compositionally biased region" description="Pro residues" evidence="6">
    <location>
        <begin position="436"/>
        <end position="477"/>
    </location>
</feature>
<dbReference type="PANTHER" id="PTHR47053:SF1">
    <property type="entry name" value="MUREIN DD-ENDOPEPTIDASE MEPH-RELATED"/>
    <property type="match status" value="1"/>
</dbReference>
<keyword evidence="4" id="KW-0788">Thiol protease</keyword>
<feature type="compositionally biased region" description="Low complexity" evidence="6">
    <location>
        <begin position="503"/>
        <end position="540"/>
    </location>
</feature>
<dbReference type="InterPro" id="IPR038765">
    <property type="entry name" value="Papain-like_cys_pep_sf"/>
</dbReference>